<gene>
    <name evidence="1" type="ORF">PCANC_09755</name>
</gene>
<protein>
    <submittedName>
        <fullName evidence="1">Uncharacterized protein</fullName>
    </submittedName>
</protein>
<dbReference type="STRING" id="200324.A0A2N5VT68"/>
<comment type="caution">
    <text evidence="1">The sequence shown here is derived from an EMBL/GenBank/DDBJ whole genome shotgun (WGS) entry which is preliminary data.</text>
</comment>
<evidence type="ECO:0000313" key="1">
    <source>
        <dbReference type="EMBL" id="PLW53170.1"/>
    </source>
</evidence>
<reference evidence="1 2" key="1">
    <citation type="submission" date="2017-11" db="EMBL/GenBank/DDBJ databases">
        <title>De novo assembly and phasing of dikaryotic genomes from two isolates of Puccinia coronata f. sp. avenae, the causal agent of oat crown rust.</title>
        <authorList>
            <person name="Miller M.E."/>
            <person name="Zhang Y."/>
            <person name="Omidvar V."/>
            <person name="Sperschneider J."/>
            <person name="Schwessinger B."/>
            <person name="Raley C."/>
            <person name="Palmer J.M."/>
            <person name="Garnica D."/>
            <person name="Upadhyaya N."/>
            <person name="Rathjen J."/>
            <person name="Taylor J.M."/>
            <person name="Park R.F."/>
            <person name="Dodds P.N."/>
            <person name="Hirsch C.D."/>
            <person name="Kianian S.F."/>
            <person name="Figueroa M."/>
        </authorList>
    </citation>
    <scope>NUCLEOTIDE SEQUENCE [LARGE SCALE GENOMIC DNA]</scope>
    <source>
        <strain evidence="1">12NC29</strain>
    </source>
</reference>
<name>A0A2N5VT68_9BASI</name>
<organism evidence="1 2">
    <name type="scientific">Puccinia coronata f. sp. avenae</name>
    <dbReference type="NCBI Taxonomy" id="200324"/>
    <lineage>
        <taxon>Eukaryota</taxon>
        <taxon>Fungi</taxon>
        <taxon>Dikarya</taxon>
        <taxon>Basidiomycota</taxon>
        <taxon>Pucciniomycotina</taxon>
        <taxon>Pucciniomycetes</taxon>
        <taxon>Pucciniales</taxon>
        <taxon>Pucciniaceae</taxon>
        <taxon>Puccinia</taxon>
    </lineage>
</organism>
<keyword evidence="2" id="KW-1185">Reference proteome</keyword>
<sequence>MDQEDAESLAWMQALHAELIQQQRFKNWTNFLGKLFPAYLHLKKQTHNWTASNFFNNFSNNAKSKFSLTFAPARQTQSSY</sequence>
<accession>A0A2N5VT68</accession>
<evidence type="ECO:0000313" key="2">
    <source>
        <dbReference type="Proteomes" id="UP000235388"/>
    </source>
</evidence>
<dbReference type="AlphaFoldDB" id="A0A2N5VT68"/>
<proteinExistence type="predicted"/>
<dbReference type="Proteomes" id="UP000235388">
    <property type="component" value="Unassembled WGS sequence"/>
</dbReference>
<dbReference type="EMBL" id="PGCJ01000066">
    <property type="protein sequence ID" value="PLW53170.1"/>
    <property type="molecule type" value="Genomic_DNA"/>
</dbReference>